<dbReference type="EMBL" id="CM029047">
    <property type="protein sequence ID" value="KAG2581234.1"/>
    <property type="molecule type" value="Genomic_DNA"/>
</dbReference>
<keyword evidence="2" id="KW-1185">Reference proteome</keyword>
<protein>
    <submittedName>
        <fullName evidence="1">Uncharacterized protein</fullName>
    </submittedName>
</protein>
<evidence type="ECO:0000313" key="1">
    <source>
        <dbReference type="EMBL" id="KAG2581234.1"/>
    </source>
</evidence>
<dbReference type="Proteomes" id="UP000823388">
    <property type="component" value="Chromosome 6K"/>
</dbReference>
<gene>
    <name evidence="1" type="ORF">PVAP13_6KG029980</name>
</gene>
<sequence length="124" mass="13053">MGYGGRQERDFTCARGVAGMGGGSRPRGPRVARRRAGAGAGLPAAACSCGRPLAVRCCGLRAAAAARRRGHRRWAARCSLQLRDAAGRTVLRSVSAEDWRSTASLLSAHIFNSQKVKILGPPLV</sequence>
<evidence type="ECO:0000313" key="2">
    <source>
        <dbReference type="Proteomes" id="UP000823388"/>
    </source>
</evidence>
<reference evidence="1" key="1">
    <citation type="submission" date="2020-05" db="EMBL/GenBank/DDBJ databases">
        <title>WGS assembly of Panicum virgatum.</title>
        <authorList>
            <person name="Lovell J.T."/>
            <person name="Jenkins J."/>
            <person name="Shu S."/>
            <person name="Juenger T.E."/>
            <person name="Schmutz J."/>
        </authorList>
    </citation>
    <scope>NUCLEOTIDE SEQUENCE</scope>
    <source>
        <strain evidence="1">AP13</strain>
    </source>
</reference>
<proteinExistence type="predicted"/>
<name>A0A8T0R6R7_PANVG</name>
<dbReference type="AlphaFoldDB" id="A0A8T0R6R7"/>
<organism evidence="1 2">
    <name type="scientific">Panicum virgatum</name>
    <name type="common">Blackwell switchgrass</name>
    <dbReference type="NCBI Taxonomy" id="38727"/>
    <lineage>
        <taxon>Eukaryota</taxon>
        <taxon>Viridiplantae</taxon>
        <taxon>Streptophyta</taxon>
        <taxon>Embryophyta</taxon>
        <taxon>Tracheophyta</taxon>
        <taxon>Spermatophyta</taxon>
        <taxon>Magnoliopsida</taxon>
        <taxon>Liliopsida</taxon>
        <taxon>Poales</taxon>
        <taxon>Poaceae</taxon>
        <taxon>PACMAD clade</taxon>
        <taxon>Panicoideae</taxon>
        <taxon>Panicodae</taxon>
        <taxon>Paniceae</taxon>
        <taxon>Panicinae</taxon>
        <taxon>Panicum</taxon>
        <taxon>Panicum sect. Hiantes</taxon>
    </lineage>
</organism>
<comment type="caution">
    <text evidence="1">The sequence shown here is derived from an EMBL/GenBank/DDBJ whole genome shotgun (WGS) entry which is preliminary data.</text>
</comment>
<accession>A0A8T0R6R7</accession>